<feature type="transmembrane region" description="Helical" evidence="11">
    <location>
        <begin position="71"/>
        <end position="89"/>
    </location>
</feature>
<evidence type="ECO:0000256" key="8">
    <source>
        <dbReference type="ARBA" id="ARBA00022989"/>
    </source>
</evidence>
<keyword evidence="10 11" id="KW-0472">Membrane</keyword>
<evidence type="ECO:0000256" key="3">
    <source>
        <dbReference type="ARBA" id="ARBA00022448"/>
    </source>
</evidence>
<evidence type="ECO:0000256" key="4">
    <source>
        <dbReference type="ARBA" id="ARBA00022475"/>
    </source>
</evidence>
<keyword evidence="4 11" id="KW-1003">Cell membrane</keyword>
<dbReference type="PANTHER" id="PTHR30413">
    <property type="entry name" value="INNER MEMBRANE TRANSPORT PERMEASE"/>
    <property type="match status" value="1"/>
</dbReference>
<reference evidence="13 14" key="1">
    <citation type="submission" date="2018-06" db="EMBL/GenBank/DDBJ databases">
        <title>Freshwater and sediment microbial communities from various areas in North America, analyzing microbe dynamics in response to fracking.</title>
        <authorList>
            <person name="Lamendella R."/>
        </authorList>
    </citation>
    <scope>NUCLEOTIDE SEQUENCE [LARGE SCALE GENOMIC DNA]</scope>
    <source>
        <strain evidence="13 14">99A</strain>
    </source>
</reference>
<organism evidence="13 14">
    <name type="scientific">Vibrio diazotrophicus</name>
    <dbReference type="NCBI Taxonomy" id="685"/>
    <lineage>
        <taxon>Bacteria</taxon>
        <taxon>Pseudomonadati</taxon>
        <taxon>Pseudomonadota</taxon>
        <taxon>Gammaproteobacteria</taxon>
        <taxon>Vibrionales</taxon>
        <taxon>Vibrionaceae</taxon>
        <taxon>Vibrio</taxon>
    </lineage>
</organism>
<evidence type="ECO:0000256" key="6">
    <source>
        <dbReference type="ARBA" id="ARBA00022692"/>
    </source>
</evidence>
<keyword evidence="9" id="KW-0625">Polysaccharide transport</keyword>
<evidence type="ECO:0000313" key="14">
    <source>
        <dbReference type="Proteomes" id="UP000248729"/>
    </source>
</evidence>
<dbReference type="GO" id="GO:0015920">
    <property type="term" value="P:lipopolysaccharide transport"/>
    <property type="evidence" value="ECO:0007669"/>
    <property type="project" value="TreeGrafter"/>
</dbReference>
<dbReference type="GO" id="GO:0140359">
    <property type="term" value="F:ABC-type transporter activity"/>
    <property type="evidence" value="ECO:0007669"/>
    <property type="project" value="InterPro"/>
</dbReference>
<feature type="transmembrane region" description="Helical" evidence="11">
    <location>
        <begin position="182"/>
        <end position="202"/>
    </location>
</feature>
<dbReference type="EMBL" id="QLTR01000045">
    <property type="protein sequence ID" value="RAS55680.1"/>
    <property type="molecule type" value="Genomic_DNA"/>
</dbReference>
<proteinExistence type="inferred from homology"/>
<keyword evidence="3 11" id="KW-0813">Transport</keyword>
<keyword evidence="6 11" id="KW-0812">Transmembrane</keyword>
<keyword evidence="5" id="KW-0762">Sugar transport</keyword>
<dbReference type="Pfam" id="PF01061">
    <property type="entry name" value="ABC2_membrane"/>
    <property type="match status" value="1"/>
</dbReference>
<comment type="caution">
    <text evidence="13">The sequence shown here is derived from an EMBL/GenBank/DDBJ whole genome shotgun (WGS) entry which is preliminary data.</text>
</comment>
<dbReference type="Proteomes" id="UP000248729">
    <property type="component" value="Unassembled WGS sequence"/>
</dbReference>
<dbReference type="InterPro" id="IPR013525">
    <property type="entry name" value="ABC2_TM"/>
</dbReference>
<evidence type="ECO:0000256" key="11">
    <source>
        <dbReference type="RuleBase" id="RU361157"/>
    </source>
</evidence>
<dbReference type="InterPro" id="IPR047817">
    <property type="entry name" value="ABC2_TM_bact-type"/>
</dbReference>
<accession>A0A329DY16</accession>
<protein>
    <recommendedName>
        <fullName evidence="11">Transport permease protein</fullName>
    </recommendedName>
</protein>
<gene>
    <name evidence="13" type="ORF">DET48_1457</name>
</gene>
<evidence type="ECO:0000256" key="5">
    <source>
        <dbReference type="ARBA" id="ARBA00022597"/>
    </source>
</evidence>
<sequence length="266" mass="29919">MINIFSNVLSNKTLIYQMTKRDILSRYKGSVLGVGWSLFTPLMMLAVYTFIFSVVFKAKWGGDIGQPKSTFAVILFTGMIVFNIFSECFNRSTNLITSNSNYVNKVVFPLAILPWTILGSAIFHALISLAILIVAAFFLLGELHLTLLLLPIIWMPFFISLVGMMLLLSSIGVYFRDLGQITGVLTTVLMFTSPLFFPLSALPESLQPFLMLNPLAYFIEVTRDVVIWGRVPNVYFLAIVYFLSIILFKLGSICFDKLRKGFADVI</sequence>
<feature type="transmembrane region" description="Helical" evidence="11">
    <location>
        <begin position="30"/>
        <end position="51"/>
    </location>
</feature>
<dbReference type="PRINTS" id="PR00164">
    <property type="entry name" value="ABC2TRNSPORT"/>
</dbReference>
<evidence type="ECO:0000256" key="9">
    <source>
        <dbReference type="ARBA" id="ARBA00023047"/>
    </source>
</evidence>
<evidence type="ECO:0000259" key="12">
    <source>
        <dbReference type="PROSITE" id="PS51012"/>
    </source>
</evidence>
<feature type="transmembrane region" description="Helical" evidence="11">
    <location>
        <begin position="152"/>
        <end position="175"/>
    </location>
</feature>
<feature type="domain" description="ABC transmembrane type-2" evidence="12">
    <location>
        <begin position="32"/>
        <end position="258"/>
    </location>
</feature>
<evidence type="ECO:0000256" key="2">
    <source>
        <dbReference type="ARBA" id="ARBA00007783"/>
    </source>
</evidence>
<comment type="subcellular location">
    <subcellularLocation>
        <location evidence="11">Cell inner membrane</location>
        <topology evidence="11">Multi-pass membrane protein</topology>
    </subcellularLocation>
    <subcellularLocation>
        <location evidence="1">Cell membrane</location>
        <topology evidence="1">Multi-pass membrane protein</topology>
    </subcellularLocation>
</comment>
<evidence type="ECO:0000256" key="1">
    <source>
        <dbReference type="ARBA" id="ARBA00004651"/>
    </source>
</evidence>
<keyword evidence="7" id="KW-0972">Capsule biogenesis/degradation</keyword>
<dbReference type="PIRSF" id="PIRSF006648">
    <property type="entry name" value="DrrB"/>
    <property type="match status" value="1"/>
</dbReference>
<dbReference type="PROSITE" id="PS51012">
    <property type="entry name" value="ABC_TM2"/>
    <property type="match status" value="1"/>
</dbReference>
<dbReference type="InterPro" id="IPR000412">
    <property type="entry name" value="ABC_2_transport"/>
</dbReference>
<feature type="transmembrane region" description="Helical" evidence="11">
    <location>
        <begin position="234"/>
        <end position="255"/>
    </location>
</feature>
<dbReference type="GO" id="GO:0043190">
    <property type="term" value="C:ATP-binding cassette (ABC) transporter complex"/>
    <property type="evidence" value="ECO:0007669"/>
    <property type="project" value="InterPro"/>
</dbReference>
<keyword evidence="8 11" id="KW-1133">Transmembrane helix</keyword>
<name>A0A329DY16_VIBDI</name>
<dbReference type="PANTHER" id="PTHR30413:SF10">
    <property type="entry name" value="CAPSULE POLYSACCHARIDE EXPORT INNER-MEMBRANE PROTEIN CTRC"/>
    <property type="match status" value="1"/>
</dbReference>
<evidence type="ECO:0000313" key="13">
    <source>
        <dbReference type="EMBL" id="RAS55680.1"/>
    </source>
</evidence>
<evidence type="ECO:0000256" key="10">
    <source>
        <dbReference type="ARBA" id="ARBA00023136"/>
    </source>
</evidence>
<dbReference type="AlphaFoldDB" id="A0A329DY16"/>
<feature type="transmembrane region" description="Helical" evidence="11">
    <location>
        <begin position="110"/>
        <end position="140"/>
    </location>
</feature>
<comment type="similarity">
    <text evidence="2 11">Belongs to the ABC-2 integral membrane protein family.</text>
</comment>
<dbReference type="GO" id="GO:0015774">
    <property type="term" value="P:polysaccharide transport"/>
    <property type="evidence" value="ECO:0007669"/>
    <property type="project" value="UniProtKB-KW"/>
</dbReference>
<evidence type="ECO:0000256" key="7">
    <source>
        <dbReference type="ARBA" id="ARBA00022903"/>
    </source>
</evidence>